<organism evidence="2 3">
    <name type="scientific">Actinophytocola oryzae</name>
    <dbReference type="NCBI Taxonomy" id="502181"/>
    <lineage>
        <taxon>Bacteria</taxon>
        <taxon>Bacillati</taxon>
        <taxon>Actinomycetota</taxon>
        <taxon>Actinomycetes</taxon>
        <taxon>Pseudonocardiales</taxon>
        <taxon>Pseudonocardiaceae</taxon>
    </lineage>
</organism>
<proteinExistence type="predicted"/>
<dbReference type="EMBL" id="SOCP01000003">
    <property type="protein sequence ID" value="TDV55145.1"/>
    <property type="molecule type" value="Genomic_DNA"/>
</dbReference>
<keyword evidence="1" id="KW-0472">Membrane</keyword>
<feature type="transmembrane region" description="Helical" evidence="1">
    <location>
        <begin position="204"/>
        <end position="224"/>
    </location>
</feature>
<evidence type="ECO:0000256" key="1">
    <source>
        <dbReference type="SAM" id="Phobius"/>
    </source>
</evidence>
<feature type="transmembrane region" description="Helical" evidence="1">
    <location>
        <begin position="12"/>
        <end position="34"/>
    </location>
</feature>
<name>A0A4R7VZD3_9PSEU</name>
<feature type="transmembrane region" description="Helical" evidence="1">
    <location>
        <begin position="261"/>
        <end position="281"/>
    </location>
</feature>
<comment type="caution">
    <text evidence="2">The sequence shown here is derived from an EMBL/GenBank/DDBJ whole genome shotgun (WGS) entry which is preliminary data.</text>
</comment>
<dbReference type="OrthoDB" id="3638266at2"/>
<keyword evidence="1" id="KW-1133">Transmembrane helix</keyword>
<dbReference type="AlphaFoldDB" id="A0A4R7VZD3"/>
<sequence length="533" mass="54851">MAVEASARPRTSLPALAWAAFAAVPVVVMVVEVLRAPRLHFLDYWQIFSYVTTDDGSLDLAGLFTLHNHHPIVTPGLLFWLDAQLTGGSNIAVGLVDVVLAAVVVFGLCLMLPADLDRTKKAGLTVGFSALVFSSGALEMFGIGMSGASWLLGLAPAVFAVLCAHRGNTVAALVLGVLANLGHGTAFALWPALALVAWLRGDAWWRVLAPLVALLGLFAVWLTLPAPPSAAGPGGEYGFDSQLAAVAGALSPVRGSSSSSLALGVGGAVAVVLAGFVVLAVRERAEGPAVPRPDAGWVGVGTHMLGAAAMIGFSRLDFGPTIGLTTRYATLSALATSALLALVVLRKPVLPPTRVAVGVCVVAAVTYTAGSLAAVNVRNQYPNQALLGVAMRVHADDIVAVNRISPAFASLAERAGIYPFTPDFDMGCGVRQGSRPGGTLSTTLGAVDTTPVVGNTDLRGWALVDGHSADCVFVLDRAGRVVGGGYTGLPRPDIPGAVATTEQRSGWTAVAAPSTKDGEVVVWSDGRFYRLAS</sequence>
<protein>
    <submittedName>
        <fullName evidence="2">Uncharacterized protein</fullName>
    </submittedName>
</protein>
<keyword evidence="1" id="KW-0812">Transmembrane</keyword>
<feature type="transmembrane region" description="Helical" evidence="1">
    <location>
        <begin position="91"/>
        <end position="110"/>
    </location>
</feature>
<feature type="transmembrane region" description="Helical" evidence="1">
    <location>
        <begin position="355"/>
        <end position="375"/>
    </location>
</feature>
<feature type="transmembrane region" description="Helical" evidence="1">
    <location>
        <begin position="122"/>
        <end position="141"/>
    </location>
</feature>
<accession>A0A4R7VZD3</accession>
<feature type="transmembrane region" description="Helical" evidence="1">
    <location>
        <begin position="296"/>
        <end position="316"/>
    </location>
</feature>
<feature type="transmembrane region" description="Helical" evidence="1">
    <location>
        <begin position="328"/>
        <end position="349"/>
    </location>
</feature>
<evidence type="ECO:0000313" key="2">
    <source>
        <dbReference type="EMBL" id="TDV55145.1"/>
    </source>
</evidence>
<reference evidence="2 3" key="1">
    <citation type="submission" date="2019-03" db="EMBL/GenBank/DDBJ databases">
        <title>Genomic Encyclopedia of Archaeal and Bacterial Type Strains, Phase II (KMG-II): from individual species to whole genera.</title>
        <authorList>
            <person name="Goeker M."/>
        </authorList>
    </citation>
    <scope>NUCLEOTIDE SEQUENCE [LARGE SCALE GENOMIC DNA]</scope>
    <source>
        <strain evidence="2 3">DSM 45499</strain>
    </source>
</reference>
<dbReference type="RefSeq" id="WP_133902243.1">
    <property type="nucleotide sequence ID" value="NZ_SOCP01000003.1"/>
</dbReference>
<keyword evidence="3" id="KW-1185">Reference proteome</keyword>
<dbReference type="Proteomes" id="UP000294927">
    <property type="component" value="Unassembled WGS sequence"/>
</dbReference>
<evidence type="ECO:0000313" key="3">
    <source>
        <dbReference type="Proteomes" id="UP000294927"/>
    </source>
</evidence>
<gene>
    <name evidence="2" type="ORF">CLV71_103386</name>
</gene>
<feature type="transmembrane region" description="Helical" evidence="1">
    <location>
        <begin position="171"/>
        <end position="198"/>
    </location>
</feature>